<feature type="region of interest" description="Disordered" evidence="1">
    <location>
        <begin position="426"/>
        <end position="473"/>
    </location>
</feature>
<dbReference type="EMBL" id="CAJGYM010000024">
    <property type="protein sequence ID" value="CAD6191865.1"/>
    <property type="molecule type" value="Genomic_DNA"/>
</dbReference>
<proteinExistence type="predicted"/>
<evidence type="ECO:0000313" key="5">
    <source>
        <dbReference type="Proteomes" id="UP000835052"/>
    </source>
</evidence>
<feature type="compositionally biased region" description="Basic and acidic residues" evidence="1">
    <location>
        <begin position="426"/>
        <end position="437"/>
    </location>
</feature>
<keyword evidence="5" id="KW-1185">Reference proteome</keyword>
<keyword evidence="2" id="KW-1133">Transmembrane helix</keyword>
<dbReference type="Proteomes" id="UP000835052">
    <property type="component" value="Unassembled WGS sequence"/>
</dbReference>
<dbReference type="AlphaFoldDB" id="A0A8S1H909"/>
<keyword evidence="2" id="KW-0812">Transmembrane</keyword>
<accession>A0A8S1H909</accession>
<evidence type="ECO:0000256" key="1">
    <source>
        <dbReference type="SAM" id="MobiDB-lite"/>
    </source>
</evidence>
<name>A0A8S1H909_9PELO</name>
<keyword evidence="3" id="KW-0732">Signal</keyword>
<protein>
    <submittedName>
        <fullName evidence="4">Uncharacterized protein</fullName>
    </submittedName>
</protein>
<organism evidence="4 5">
    <name type="scientific">Caenorhabditis auriculariae</name>
    <dbReference type="NCBI Taxonomy" id="2777116"/>
    <lineage>
        <taxon>Eukaryota</taxon>
        <taxon>Metazoa</taxon>
        <taxon>Ecdysozoa</taxon>
        <taxon>Nematoda</taxon>
        <taxon>Chromadorea</taxon>
        <taxon>Rhabditida</taxon>
        <taxon>Rhabditina</taxon>
        <taxon>Rhabditomorpha</taxon>
        <taxon>Rhabditoidea</taxon>
        <taxon>Rhabditidae</taxon>
        <taxon>Peloderinae</taxon>
        <taxon>Caenorhabditis</taxon>
    </lineage>
</organism>
<feature type="signal peptide" evidence="3">
    <location>
        <begin position="1"/>
        <end position="20"/>
    </location>
</feature>
<sequence>MSRWRTSVALFLAFLSLSNGQYNQQPTASSSGFGYYAKVDTNSNGGSNTANLNPYANLQFGDFRTRNEGNGQQQQPQQQQNDRSSNYGGTGGSLGFEGGSSQQQLLQEQGYMQQQQPQNRGLFNQALTPYNNSGSMQNRMVNGGVTIQFQLRGYANPSSILPNGNTCVCPPGHNCAYLKSTPRCYISFTFIISCPDESVRYLATDFVYLDQSGALPMSSQSVWNQNYVVQLPTKPSAIDVFAHHLGAVFDSKSGNPVAVGDRLVHVDTFVVPLLDSLPAVDGVQNMNQQRTYQGKLLGTSLSLAYSISCSGSLIGPSCDLSCTKSPINSNAAACRSNATGFFSVCNYINNGQVDNCKNCPWGIREQTYCQDEDGSVLDPHNAGVVDTSYKTATIVLSIIVFFLLICCILSLVMACIQKMKKPKEKEMKTFVRSEDRQPLQATYRSRDESSPRQAMMPPPADARPINPNRFTVV</sequence>
<evidence type="ECO:0000313" key="4">
    <source>
        <dbReference type="EMBL" id="CAD6191865.1"/>
    </source>
</evidence>
<feature type="region of interest" description="Disordered" evidence="1">
    <location>
        <begin position="61"/>
        <end position="94"/>
    </location>
</feature>
<feature type="transmembrane region" description="Helical" evidence="2">
    <location>
        <begin position="394"/>
        <end position="416"/>
    </location>
</feature>
<evidence type="ECO:0000256" key="3">
    <source>
        <dbReference type="SAM" id="SignalP"/>
    </source>
</evidence>
<reference evidence="4" key="1">
    <citation type="submission" date="2020-10" db="EMBL/GenBank/DDBJ databases">
        <authorList>
            <person name="Kikuchi T."/>
        </authorList>
    </citation>
    <scope>NUCLEOTIDE SEQUENCE</scope>
    <source>
        <strain evidence="4">NKZ352</strain>
    </source>
</reference>
<gene>
    <name evidence="4" type="ORF">CAUJ_LOCUS7784</name>
</gene>
<keyword evidence="2" id="KW-0472">Membrane</keyword>
<comment type="caution">
    <text evidence="4">The sequence shown here is derived from an EMBL/GenBank/DDBJ whole genome shotgun (WGS) entry which is preliminary data.</text>
</comment>
<dbReference type="OrthoDB" id="5855624at2759"/>
<feature type="chain" id="PRO_5035790661" evidence="3">
    <location>
        <begin position="21"/>
        <end position="473"/>
    </location>
</feature>
<evidence type="ECO:0000256" key="2">
    <source>
        <dbReference type="SAM" id="Phobius"/>
    </source>
</evidence>